<dbReference type="PROSITE" id="PS50949">
    <property type="entry name" value="HTH_GNTR"/>
    <property type="match status" value="1"/>
</dbReference>
<dbReference type="InterPro" id="IPR000524">
    <property type="entry name" value="Tscrpt_reg_HTH_GntR"/>
</dbReference>
<dbReference type="CDD" id="cd07377">
    <property type="entry name" value="WHTH_GntR"/>
    <property type="match status" value="1"/>
</dbReference>
<dbReference type="SMART" id="SM00345">
    <property type="entry name" value="HTH_GNTR"/>
    <property type="match status" value="1"/>
</dbReference>
<name>A0ABT6QXE8_9BACL</name>
<accession>A0ABT6QXE8</accession>
<organism evidence="5 6">
    <name type="scientific">Exiguobacterium antarcticum</name>
    <dbReference type="NCBI Taxonomy" id="132920"/>
    <lineage>
        <taxon>Bacteria</taxon>
        <taxon>Bacillati</taxon>
        <taxon>Bacillota</taxon>
        <taxon>Bacilli</taxon>
        <taxon>Bacillales</taxon>
        <taxon>Bacillales Family XII. Incertae Sedis</taxon>
        <taxon>Exiguobacterium</taxon>
    </lineage>
</organism>
<dbReference type="SUPFAM" id="SSF46785">
    <property type="entry name" value="Winged helix' DNA-binding domain"/>
    <property type="match status" value="1"/>
</dbReference>
<sequence>MRQEGGVVQMEKKRNAFEMNISAIKTMIEQDGFVPGDRIPSERELAERLSISRPSVREALRTLAYLGIIETRHGGGSFLLNRDDHTYIQIIAQFLVTGDSKFEDLAGTLRLLEQSVFVQRTDWSILEAHIDSDAAFREALISTVDNDLFERIWRQVNAFYQSFGQGELYTRAEREAFLKRS</sequence>
<feature type="domain" description="HTH gntR-type" evidence="4">
    <location>
        <begin position="14"/>
        <end position="82"/>
    </location>
</feature>
<keyword evidence="1" id="KW-0805">Transcription regulation</keyword>
<evidence type="ECO:0000313" key="6">
    <source>
        <dbReference type="Proteomes" id="UP001243286"/>
    </source>
</evidence>
<gene>
    <name evidence="5" type="ORF">QK289_00045</name>
</gene>
<keyword evidence="2" id="KW-0238">DNA-binding</keyword>
<dbReference type="InterPro" id="IPR036388">
    <property type="entry name" value="WH-like_DNA-bd_sf"/>
</dbReference>
<dbReference type="Pfam" id="PF00392">
    <property type="entry name" value="GntR"/>
    <property type="match status" value="1"/>
</dbReference>
<dbReference type="Proteomes" id="UP001243286">
    <property type="component" value="Unassembled WGS sequence"/>
</dbReference>
<keyword evidence="6" id="KW-1185">Reference proteome</keyword>
<evidence type="ECO:0000313" key="5">
    <source>
        <dbReference type="EMBL" id="MDI3233377.1"/>
    </source>
</evidence>
<evidence type="ECO:0000256" key="2">
    <source>
        <dbReference type="ARBA" id="ARBA00023125"/>
    </source>
</evidence>
<evidence type="ECO:0000256" key="1">
    <source>
        <dbReference type="ARBA" id="ARBA00023015"/>
    </source>
</evidence>
<dbReference type="PRINTS" id="PR00035">
    <property type="entry name" value="HTHGNTR"/>
</dbReference>
<dbReference type="PANTHER" id="PTHR43537:SF54">
    <property type="entry name" value="TRANSCRIPTIONAL REGULATOR, GNTR FAMILY"/>
    <property type="match status" value="1"/>
</dbReference>
<dbReference type="InterPro" id="IPR036390">
    <property type="entry name" value="WH_DNA-bd_sf"/>
</dbReference>
<dbReference type="RefSeq" id="WP_282353349.1">
    <property type="nucleotide sequence ID" value="NZ_JASBQV010000001.1"/>
</dbReference>
<protein>
    <submittedName>
        <fullName evidence="5">GntR family transcriptional regulator</fullName>
    </submittedName>
</protein>
<evidence type="ECO:0000259" key="4">
    <source>
        <dbReference type="PROSITE" id="PS50949"/>
    </source>
</evidence>
<keyword evidence="3" id="KW-0804">Transcription</keyword>
<dbReference type="EMBL" id="JASBQV010000001">
    <property type="protein sequence ID" value="MDI3233377.1"/>
    <property type="molecule type" value="Genomic_DNA"/>
</dbReference>
<comment type="caution">
    <text evidence="5">The sequence shown here is derived from an EMBL/GenBank/DDBJ whole genome shotgun (WGS) entry which is preliminary data.</text>
</comment>
<evidence type="ECO:0000256" key="3">
    <source>
        <dbReference type="ARBA" id="ARBA00023163"/>
    </source>
</evidence>
<proteinExistence type="predicted"/>
<reference evidence="5 6" key="1">
    <citation type="submission" date="2023-04" db="EMBL/GenBank/DDBJ databases">
        <title>Antarctic isolates genomes.</title>
        <authorList>
            <person name="Dimov S.G."/>
        </authorList>
    </citation>
    <scope>NUCLEOTIDE SEQUENCE [LARGE SCALE GENOMIC DNA]</scope>
    <source>
        <strain evidence="5 6">AL19</strain>
    </source>
</reference>
<dbReference type="Gene3D" id="1.10.10.10">
    <property type="entry name" value="Winged helix-like DNA-binding domain superfamily/Winged helix DNA-binding domain"/>
    <property type="match status" value="1"/>
</dbReference>
<dbReference type="PANTHER" id="PTHR43537">
    <property type="entry name" value="TRANSCRIPTIONAL REGULATOR, GNTR FAMILY"/>
    <property type="match status" value="1"/>
</dbReference>